<evidence type="ECO:0000313" key="3">
    <source>
        <dbReference type="Proteomes" id="UP000765509"/>
    </source>
</evidence>
<feature type="region of interest" description="Disordered" evidence="1">
    <location>
        <begin position="83"/>
        <end position="112"/>
    </location>
</feature>
<sequence>MENSFEEAISNIERDRPMLWFRKQKDRLTAHHPGISETMVDKRILRECGSDLEYAIRIRFIYPCSTDNPLPWKTSLPKQKAGINWYKPPIDNKTSEKPISRPNKPQDRAPLRCHKCGNTSYLDNNFQRKTRINLIEIEKAEDTKETNDVALHESDSAPS</sequence>
<keyword evidence="3" id="KW-1185">Reference proteome</keyword>
<evidence type="ECO:0000256" key="1">
    <source>
        <dbReference type="SAM" id="MobiDB-lite"/>
    </source>
</evidence>
<dbReference type="OrthoDB" id="2506710at2759"/>
<comment type="caution">
    <text evidence="2">The sequence shown here is derived from an EMBL/GenBank/DDBJ whole genome shotgun (WGS) entry which is preliminary data.</text>
</comment>
<gene>
    <name evidence="2" type="ORF">O181_057122</name>
</gene>
<organism evidence="2 3">
    <name type="scientific">Austropuccinia psidii MF-1</name>
    <dbReference type="NCBI Taxonomy" id="1389203"/>
    <lineage>
        <taxon>Eukaryota</taxon>
        <taxon>Fungi</taxon>
        <taxon>Dikarya</taxon>
        <taxon>Basidiomycota</taxon>
        <taxon>Pucciniomycotina</taxon>
        <taxon>Pucciniomycetes</taxon>
        <taxon>Pucciniales</taxon>
        <taxon>Sphaerophragmiaceae</taxon>
        <taxon>Austropuccinia</taxon>
    </lineage>
</organism>
<feature type="region of interest" description="Disordered" evidence="1">
    <location>
        <begin position="138"/>
        <end position="159"/>
    </location>
</feature>
<dbReference type="Proteomes" id="UP000765509">
    <property type="component" value="Unassembled WGS sequence"/>
</dbReference>
<proteinExistence type="predicted"/>
<evidence type="ECO:0000313" key="2">
    <source>
        <dbReference type="EMBL" id="MBW0517407.1"/>
    </source>
</evidence>
<name>A0A9Q3HV47_9BASI</name>
<protein>
    <submittedName>
        <fullName evidence="2">Uncharacterized protein</fullName>
    </submittedName>
</protein>
<feature type="compositionally biased region" description="Basic and acidic residues" evidence="1">
    <location>
        <begin position="93"/>
        <end position="110"/>
    </location>
</feature>
<reference evidence="2" key="1">
    <citation type="submission" date="2021-03" db="EMBL/GenBank/DDBJ databases">
        <title>Draft genome sequence of rust myrtle Austropuccinia psidii MF-1, a brazilian biotype.</title>
        <authorList>
            <person name="Quecine M.C."/>
            <person name="Pachon D.M.R."/>
            <person name="Bonatelli M.L."/>
            <person name="Correr F.H."/>
            <person name="Franceschini L.M."/>
            <person name="Leite T.F."/>
            <person name="Margarido G.R.A."/>
            <person name="Almeida C.A."/>
            <person name="Ferrarezi J.A."/>
            <person name="Labate C.A."/>
        </authorList>
    </citation>
    <scope>NUCLEOTIDE SEQUENCE</scope>
    <source>
        <strain evidence="2">MF-1</strain>
    </source>
</reference>
<accession>A0A9Q3HV47</accession>
<dbReference type="EMBL" id="AVOT02025909">
    <property type="protein sequence ID" value="MBW0517407.1"/>
    <property type="molecule type" value="Genomic_DNA"/>
</dbReference>
<dbReference type="AlphaFoldDB" id="A0A9Q3HV47"/>